<dbReference type="STRING" id="1293891.TMES_14445"/>
<gene>
    <name evidence="2" type="ORF">TMES_14445</name>
</gene>
<dbReference type="InterPro" id="IPR015942">
    <property type="entry name" value="Asp/Glu/hydantoin_racemase"/>
</dbReference>
<sequence length="248" mass="26362">MNILLINPNTSVEVTEKLSNAAMRVKSSDTNLICETARYGVPYISTRSEALIGGTAMMEILAEKHDEIDAAIIAAFGDPGLGAARELFDVPVVGLAEAGMLTACMLGGRFSIVSFSETLRPWYLECVAWHRLEARCASVRTLTGGFQSIGNVQEEKEDLLVALAQAAIDEDDADVIVLAGAPLAGLAQKVRGRIPVPVVDCAEAAMAQAETLVRLNVRPPIEGSFRRPVAKPTVGMSSALAQRIAGTR</sequence>
<dbReference type="Gene3D" id="3.40.50.12500">
    <property type="match status" value="1"/>
</dbReference>
<reference evidence="2 3" key="1">
    <citation type="submission" date="2014-03" db="EMBL/GenBank/DDBJ databases">
        <title>The draft genome sequence of Thalassospira mesophila JCM 18969.</title>
        <authorList>
            <person name="Lai Q."/>
            <person name="Shao Z."/>
        </authorList>
    </citation>
    <scope>NUCLEOTIDE SEQUENCE [LARGE SCALE GENOMIC DNA]</scope>
    <source>
        <strain evidence="2 3">JCM 18969</strain>
    </source>
</reference>
<dbReference type="OrthoDB" id="9791723at2"/>
<proteinExistence type="inferred from homology"/>
<dbReference type="InterPro" id="IPR053714">
    <property type="entry name" value="Iso_Racemase_Enz_sf"/>
</dbReference>
<dbReference type="AlphaFoldDB" id="A0A1Y2KYB4"/>
<dbReference type="RefSeq" id="WP_085583775.1">
    <property type="nucleotide sequence ID" value="NZ_JFKA01000006.1"/>
</dbReference>
<accession>A0A1Y2KYB4</accession>
<dbReference type="PANTHER" id="PTHR28047:SF5">
    <property type="entry name" value="PROTEIN DCG1"/>
    <property type="match status" value="1"/>
</dbReference>
<organism evidence="2 3">
    <name type="scientific">Thalassospira mesophila</name>
    <dbReference type="NCBI Taxonomy" id="1293891"/>
    <lineage>
        <taxon>Bacteria</taxon>
        <taxon>Pseudomonadati</taxon>
        <taxon>Pseudomonadota</taxon>
        <taxon>Alphaproteobacteria</taxon>
        <taxon>Rhodospirillales</taxon>
        <taxon>Thalassospiraceae</taxon>
        <taxon>Thalassospira</taxon>
    </lineage>
</organism>
<dbReference type="GO" id="GO:0047661">
    <property type="term" value="F:amino-acid racemase activity"/>
    <property type="evidence" value="ECO:0007669"/>
    <property type="project" value="InterPro"/>
</dbReference>
<evidence type="ECO:0000313" key="3">
    <source>
        <dbReference type="Proteomes" id="UP000193391"/>
    </source>
</evidence>
<dbReference type="Pfam" id="PF01177">
    <property type="entry name" value="Asp_Glu_race"/>
    <property type="match status" value="1"/>
</dbReference>
<comment type="similarity">
    <text evidence="1">Belongs to the HyuE racemase family.</text>
</comment>
<dbReference type="PANTHER" id="PTHR28047">
    <property type="entry name" value="PROTEIN DCG1"/>
    <property type="match status" value="1"/>
</dbReference>
<comment type="caution">
    <text evidence="2">The sequence shown here is derived from an EMBL/GenBank/DDBJ whole genome shotgun (WGS) entry which is preliminary data.</text>
</comment>
<name>A0A1Y2KYB4_9PROT</name>
<dbReference type="Proteomes" id="UP000193391">
    <property type="component" value="Unassembled WGS sequence"/>
</dbReference>
<evidence type="ECO:0000313" key="2">
    <source>
        <dbReference type="EMBL" id="OSQ37410.1"/>
    </source>
</evidence>
<keyword evidence="3" id="KW-1185">Reference proteome</keyword>
<dbReference type="InterPro" id="IPR052186">
    <property type="entry name" value="Hydantoin_racemase-like"/>
</dbReference>
<dbReference type="EMBL" id="JFKA01000006">
    <property type="protein sequence ID" value="OSQ37410.1"/>
    <property type="molecule type" value="Genomic_DNA"/>
</dbReference>
<protein>
    <submittedName>
        <fullName evidence="2">Asp/Glu/hydantoin racemase</fullName>
    </submittedName>
</protein>
<evidence type="ECO:0000256" key="1">
    <source>
        <dbReference type="ARBA" id="ARBA00038414"/>
    </source>
</evidence>